<dbReference type="AlphaFoldDB" id="A0A6A2YAP0"/>
<dbReference type="GO" id="GO:0046820">
    <property type="term" value="F:4-amino-4-deoxychorismate synthase activity"/>
    <property type="evidence" value="ECO:0007669"/>
    <property type="project" value="TreeGrafter"/>
</dbReference>
<proteinExistence type="predicted"/>
<accession>A0A6A2YAP0</accession>
<evidence type="ECO:0000313" key="3">
    <source>
        <dbReference type="EMBL" id="KAE8669207.1"/>
    </source>
</evidence>
<dbReference type="SUPFAM" id="SSF52317">
    <property type="entry name" value="Class I glutamine amidotransferase-like"/>
    <property type="match status" value="1"/>
</dbReference>
<dbReference type="Pfam" id="PF04715">
    <property type="entry name" value="Anth_synt_I_N"/>
    <property type="match status" value="1"/>
</dbReference>
<sequence length="575" mass="63403">MVGFGFCLKNLDRDQGFKSRSRSSFRSTAIADIEGAIAVPPVVVQNDELTWEGIRSFLYEEGAFDNSVISPGPGSPACPADIVDNLILSEPIHGRLSEIEHDGCKLLANIPSDRNSRFKVVRYHSLVIDGESLPEELIPIAWTSSDDTLSFLETQKFDAAIPNTFESERPQANFDSFSARNGSYWASSHVNGTKSRKLIMGIRHASWPHYGVQRPCSYPHVNRLFGAIHIGRQFMQGADRRSLGHFDMGRARFSFMGGKGGDLWQQLTFRLSEESNAAGRHGGHLLIEDAKGSSNRTFLEEGFFEYLNKGCMFQGYIISVDDCINLMKNFYGGFIGYIGYNLKVERGAESNAHKSTTPDTCLFFADNLVVIDHHSDDVYVMLFHEGNTSKTQWLDDTEKKLVSLKGSATRKLGERILKAAVNSLHEEAMKPIKGTIARGATLEEDERLKLQLHTGSGVLCNGSYYGECNQSNVSAVDCIKAAFPGGSMTGAPKLRSMEHLDSVEGCSRGIYSGSIGFFSYNQTFDLNIVIRNFVIHGDEASIGAGGAIVALSDPEKEYEEMVLKTRAPATAVMEF</sequence>
<dbReference type="EMBL" id="VEPZ02001530">
    <property type="protein sequence ID" value="KAE8669207.1"/>
    <property type="molecule type" value="Genomic_DNA"/>
</dbReference>
<feature type="domain" description="Anthranilate synthase component I N-terminal" evidence="2">
    <location>
        <begin position="325"/>
        <end position="380"/>
    </location>
</feature>
<dbReference type="Proteomes" id="UP000436088">
    <property type="component" value="Unassembled WGS sequence"/>
</dbReference>
<dbReference type="GO" id="GO:0008153">
    <property type="term" value="P:4-aminobenzoate biosynthetic process"/>
    <property type="evidence" value="ECO:0007669"/>
    <property type="project" value="TreeGrafter"/>
</dbReference>
<evidence type="ECO:0000259" key="1">
    <source>
        <dbReference type="Pfam" id="PF00425"/>
    </source>
</evidence>
<dbReference type="GO" id="GO:0000162">
    <property type="term" value="P:L-tryptophan biosynthetic process"/>
    <property type="evidence" value="ECO:0007669"/>
    <property type="project" value="TreeGrafter"/>
</dbReference>
<dbReference type="InterPro" id="IPR019999">
    <property type="entry name" value="Anth_synth_I-like"/>
</dbReference>
<evidence type="ECO:0000313" key="4">
    <source>
        <dbReference type="Proteomes" id="UP000436088"/>
    </source>
</evidence>
<reference evidence="3" key="1">
    <citation type="submission" date="2019-09" db="EMBL/GenBank/DDBJ databases">
        <title>Draft genome information of white flower Hibiscus syriacus.</title>
        <authorList>
            <person name="Kim Y.-M."/>
        </authorList>
    </citation>
    <scope>NUCLEOTIDE SEQUENCE [LARGE SCALE GENOMIC DNA]</scope>
    <source>
        <strain evidence="3">YM2019G1</strain>
    </source>
</reference>
<dbReference type="PANTHER" id="PTHR11236:SF18">
    <property type="entry name" value="AMINODEOXYCHORISMATE SYNTHASE"/>
    <property type="match status" value="1"/>
</dbReference>
<evidence type="ECO:0000259" key="2">
    <source>
        <dbReference type="Pfam" id="PF04715"/>
    </source>
</evidence>
<name>A0A6A2YAP0_HIBSY</name>
<keyword evidence="4" id="KW-1185">Reference proteome</keyword>
<dbReference type="Gene3D" id="3.40.50.880">
    <property type="match status" value="1"/>
</dbReference>
<dbReference type="InterPro" id="IPR006805">
    <property type="entry name" value="Anth_synth_I_N"/>
</dbReference>
<dbReference type="Gene3D" id="3.60.120.10">
    <property type="entry name" value="Anthranilate synthase"/>
    <property type="match status" value="2"/>
</dbReference>
<protein>
    <submittedName>
        <fullName evidence="3">Aminodeoxychorismate synthase</fullName>
    </submittedName>
</protein>
<dbReference type="SUPFAM" id="SSF56322">
    <property type="entry name" value="ADC synthase"/>
    <property type="match status" value="1"/>
</dbReference>
<organism evidence="3 4">
    <name type="scientific">Hibiscus syriacus</name>
    <name type="common">Rose of Sharon</name>
    <dbReference type="NCBI Taxonomy" id="106335"/>
    <lineage>
        <taxon>Eukaryota</taxon>
        <taxon>Viridiplantae</taxon>
        <taxon>Streptophyta</taxon>
        <taxon>Embryophyta</taxon>
        <taxon>Tracheophyta</taxon>
        <taxon>Spermatophyta</taxon>
        <taxon>Magnoliopsida</taxon>
        <taxon>eudicotyledons</taxon>
        <taxon>Gunneridae</taxon>
        <taxon>Pentapetalae</taxon>
        <taxon>rosids</taxon>
        <taxon>malvids</taxon>
        <taxon>Malvales</taxon>
        <taxon>Malvaceae</taxon>
        <taxon>Malvoideae</taxon>
        <taxon>Hibiscus</taxon>
    </lineage>
</organism>
<comment type="caution">
    <text evidence="3">The sequence shown here is derived from an EMBL/GenBank/DDBJ whole genome shotgun (WGS) entry which is preliminary data.</text>
</comment>
<dbReference type="InterPro" id="IPR029062">
    <property type="entry name" value="Class_I_gatase-like"/>
</dbReference>
<dbReference type="InterPro" id="IPR005801">
    <property type="entry name" value="ADC_synthase"/>
</dbReference>
<dbReference type="InterPro" id="IPR015890">
    <property type="entry name" value="Chorismate_C"/>
</dbReference>
<gene>
    <name evidence="3" type="ORF">F3Y22_tig00112249pilonHSYRG00043</name>
</gene>
<feature type="domain" description="Chorismate-utilising enzyme C-terminal" evidence="1">
    <location>
        <begin position="470"/>
        <end position="564"/>
    </location>
</feature>
<dbReference type="Pfam" id="PF00425">
    <property type="entry name" value="Chorismate_bind"/>
    <property type="match status" value="1"/>
</dbReference>
<dbReference type="PANTHER" id="PTHR11236">
    <property type="entry name" value="AMINOBENZOATE/ANTHRANILATE SYNTHASE"/>
    <property type="match status" value="1"/>
</dbReference>
<dbReference type="GO" id="GO:0005737">
    <property type="term" value="C:cytoplasm"/>
    <property type="evidence" value="ECO:0007669"/>
    <property type="project" value="TreeGrafter"/>
</dbReference>